<feature type="domain" description="AB hydrolase-1" evidence="2">
    <location>
        <begin position="25"/>
        <end position="250"/>
    </location>
</feature>
<comment type="caution">
    <text evidence="3">The sequence shown here is derived from an EMBL/GenBank/DDBJ whole genome shotgun (WGS) entry which is preliminary data.</text>
</comment>
<dbReference type="PANTHER" id="PTHR43798">
    <property type="entry name" value="MONOACYLGLYCEROL LIPASE"/>
    <property type="match status" value="1"/>
</dbReference>
<dbReference type="Gene3D" id="3.40.50.1820">
    <property type="entry name" value="alpha/beta hydrolase"/>
    <property type="match status" value="1"/>
</dbReference>
<organism evidence="3 4">
    <name type="scientific">Metabacillus arenae</name>
    <dbReference type="NCBI Taxonomy" id="2771434"/>
    <lineage>
        <taxon>Bacteria</taxon>
        <taxon>Bacillati</taxon>
        <taxon>Bacillota</taxon>
        <taxon>Bacilli</taxon>
        <taxon>Bacillales</taxon>
        <taxon>Bacillaceae</taxon>
        <taxon>Metabacillus</taxon>
    </lineage>
</organism>
<dbReference type="InterPro" id="IPR000073">
    <property type="entry name" value="AB_hydrolase_1"/>
</dbReference>
<evidence type="ECO:0000259" key="2">
    <source>
        <dbReference type="Pfam" id="PF00561"/>
    </source>
</evidence>
<dbReference type="EMBL" id="JACXAI010000020">
    <property type="protein sequence ID" value="MBD1381586.1"/>
    <property type="molecule type" value="Genomic_DNA"/>
</dbReference>
<dbReference type="Proteomes" id="UP000626844">
    <property type="component" value="Unassembled WGS sequence"/>
</dbReference>
<dbReference type="PRINTS" id="PR00111">
    <property type="entry name" value="ABHYDROLASE"/>
</dbReference>
<dbReference type="Pfam" id="PF00561">
    <property type="entry name" value="Abhydrolase_1"/>
    <property type="match status" value="1"/>
</dbReference>
<gene>
    <name evidence="3" type="ORF">IC621_15215</name>
</gene>
<dbReference type="GO" id="GO:0016020">
    <property type="term" value="C:membrane"/>
    <property type="evidence" value="ECO:0007669"/>
    <property type="project" value="TreeGrafter"/>
</dbReference>
<dbReference type="GO" id="GO:0016787">
    <property type="term" value="F:hydrolase activity"/>
    <property type="evidence" value="ECO:0007669"/>
    <property type="project" value="UniProtKB-KW"/>
</dbReference>
<evidence type="ECO:0000313" key="3">
    <source>
        <dbReference type="EMBL" id="MBD1381586.1"/>
    </source>
</evidence>
<evidence type="ECO:0000256" key="1">
    <source>
        <dbReference type="ARBA" id="ARBA00022801"/>
    </source>
</evidence>
<dbReference type="AlphaFoldDB" id="A0A926RY21"/>
<name>A0A926RY21_9BACI</name>
<dbReference type="PANTHER" id="PTHR43798:SF31">
    <property type="entry name" value="AB HYDROLASE SUPERFAMILY PROTEIN YCLE"/>
    <property type="match status" value="1"/>
</dbReference>
<sequence length="271" mass="30271">MELYKQNISEDISISYIDKGVGDCIVLLHGFCGSHEYFKYLIPELSKRHRVLAIDLRGHGESSTVMNEYDINEMADDIAGILKSLEVQKAILFGHSLGGYVSLAFAEKYPDKISGLGLIHSTAFPDSEEAKENRVKGIKKIKEVGIEPFIDDLIPKLFRQKKDEKIASEISFAKQIGNKTPSTGAISALNAMKNRKDRRVVLQNLDLPILLVAGKEDQVIPKEKTFTTEGSHVTEVLLENSGHMGMLEEPDRLIDVMYHFIETSVAPKPEE</sequence>
<proteinExistence type="predicted"/>
<evidence type="ECO:0000313" key="4">
    <source>
        <dbReference type="Proteomes" id="UP000626844"/>
    </source>
</evidence>
<dbReference type="SUPFAM" id="SSF53474">
    <property type="entry name" value="alpha/beta-Hydrolases"/>
    <property type="match status" value="1"/>
</dbReference>
<protein>
    <submittedName>
        <fullName evidence="3">Alpha/beta hydrolase</fullName>
    </submittedName>
</protein>
<keyword evidence="1 3" id="KW-0378">Hydrolase</keyword>
<dbReference type="InterPro" id="IPR050266">
    <property type="entry name" value="AB_hydrolase_sf"/>
</dbReference>
<dbReference type="RefSeq" id="WP_191159186.1">
    <property type="nucleotide sequence ID" value="NZ_JACXAI010000020.1"/>
</dbReference>
<dbReference type="InterPro" id="IPR029058">
    <property type="entry name" value="AB_hydrolase_fold"/>
</dbReference>
<reference evidence="3" key="1">
    <citation type="submission" date="2020-09" db="EMBL/GenBank/DDBJ databases">
        <title>A novel bacterium of genus Bacillus, isolated from South China Sea.</title>
        <authorList>
            <person name="Huang H."/>
            <person name="Mo K."/>
            <person name="Hu Y."/>
        </authorList>
    </citation>
    <scope>NUCLEOTIDE SEQUENCE</scope>
    <source>
        <strain evidence="3">IB182487</strain>
    </source>
</reference>
<keyword evidence="4" id="KW-1185">Reference proteome</keyword>
<accession>A0A926RY21</accession>